<dbReference type="InterPro" id="IPR036047">
    <property type="entry name" value="F-box-like_dom_sf"/>
</dbReference>
<organism evidence="2 3">
    <name type="scientific">Cercospora beticola</name>
    <name type="common">Sugarbeet leaf spot fungus</name>
    <dbReference type="NCBI Taxonomy" id="122368"/>
    <lineage>
        <taxon>Eukaryota</taxon>
        <taxon>Fungi</taxon>
        <taxon>Dikarya</taxon>
        <taxon>Ascomycota</taxon>
        <taxon>Pezizomycotina</taxon>
        <taxon>Dothideomycetes</taxon>
        <taxon>Dothideomycetidae</taxon>
        <taxon>Mycosphaerellales</taxon>
        <taxon>Mycosphaerellaceae</taxon>
        <taxon>Cercospora</taxon>
    </lineage>
</organism>
<dbReference type="RefSeq" id="XP_065459507.1">
    <property type="nucleotide sequence ID" value="XM_065603435.1"/>
</dbReference>
<dbReference type="Proteomes" id="UP001302367">
    <property type="component" value="Chromosome 8"/>
</dbReference>
<name>A0ABZ0P5J5_CERBT</name>
<evidence type="ECO:0000313" key="3">
    <source>
        <dbReference type="Proteomes" id="UP001302367"/>
    </source>
</evidence>
<protein>
    <recommendedName>
        <fullName evidence="4">F-box domain-containing protein</fullName>
    </recommendedName>
</protein>
<gene>
    <name evidence="2" type="ORF">RHO25_011607</name>
</gene>
<reference evidence="2 3" key="1">
    <citation type="submission" date="2023-09" db="EMBL/GenBank/DDBJ databases">
        <title>Complete-Gapless Cercospora beticola genome.</title>
        <authorList>
            <person name="Wyatt N.A."/>
            <person name="Spanner R.E."/>
            <person name="Bolton M.D."/>
        </authorList>
    </citation>
    <scope>NUCLEOTIDE SEQUENCE [LARGE SCALE GENOMIC DNA]</scope>
    <source>
        <strain evidence="2">Cb09-40</strain>
    </source>
</reference>
<accession>A0ABZ0P5J5</accession>
<feature type="compositionally biased region" description="Acidic residues" evidence="1">
    <location>
        <begin position="166"/>
        <end position="178"/>
    </location>
</feature>
<dbReference type="GeneID" id="90644769"/>
<keyword evidence="3" id="KW-1185">Reference proteome</keyword>
<evidence type="ECO:0008006" key="4">
    <source>
        <dbReference type="Google" id="ProtNLM"/>
    </source>
</evidence>
<evidence type="ECO:0000256" key="1">
    <source>
        <dbReference type="SAM" id="MobiDB-lite"/>
    </source>
</evidence>
<feature type="region of interest" description="Disordered" evidence="1">
    <location>
        <begin position="159"/>
        <end position="192"/>
    </location>
</feature>
<dbReference type="EMBL" id="CP134191">
    <property type="protein sequence ID" value="WPB06947.1"/>
    <property type="molecule type" value="Genomic_DNA"/>
</dbReference>
<evidence type="ECO:0000313" key="2">
    <source>
        <dbReference type="EMBL" id="WPB06947.1"/>
    </source>
</evidence>
<dbReference type="SUPFAM" id="SSF81383">
    <property type="entry name" value="F-box domain"/>
    <property type="match status" value="1"/>
</dbReference>
<sequence length="252" mass="27870">MSATAQVLNTIELLETILLDLPIGDALKAQQVCKLWQATIAGSIKLQRALFLRPMLASFSQHSDKLGRNISFISLSTPCDQVLSETNTYKTLIPRILDIESSLSAAQQDMSSIISQLIPHRALQETSYLQNTLLTQPPLDSVTFFSNYRHKTCARPGEDKMQFCADNDDDDDDDDDDPNLASGDFEPLQSSPGTEYLCGKQFCLGAIKVQRAGGVTVHDLLSAMRVERLRFEEAKVRDGIEVLGRYPLSTGT</sequence>
<proteinExistence type="predicted"/>